<proteinExistence type="predicted"/>
<gene>
    <name evidence="2" type="ORF">NCTC11679_06149</name>
</gene>
<evidence type="ECO:0008006" key="4">
    <source>
        <dbReference type="Google" id="ProtNLM"/>
    </source>
</evidence>
<name>A0A378H3G4_KLEPN</name>
<sequence>MDPLSIIHKTNEEKNDCIVCFLIVSLSSILLLLCFFSEGLSRATQSSLLLTQILVNFLGCYCLAKRRIKKGLIDSSYKNLLSFKEHNYNNSTSKGIIYIKLNDRFFINSFHSDSNIFLSTNLVEGKKITDILYSPVISIDNWLSELKYGLIRNSSDCFFSLDKSINFKVEMIACKTYVRRNDFICLLLIVTDDHIKNKSVIISSEDNEVRDKENICKNIEQSLSKVNFRDTVLIISQISVRNISLISEVYGRDVITSIIENLCKELSAVCSENDFVIKKDNDTIIFSLQLKRVEYHTKDIIQNRI</sequence>
<keyword evidence="1" id="KW-1133">Transmembrane helix</keyword>
<accession>A0A378H3G4</accession>
<keyword evidence="1" id="KW-0812">Transmembrane</keyword>
<keyword evidence="1" id="KW-0472">Membrane</keyword>
<reference evidence="2 3" key="1">
    <citation type="submission" date="2018-06" db="EMBL/GenBank/DDBJ databases">
        <authorList>
            <consortium name="Pathogen Informatics"/>
            <person name="Doyle S."/>
        </authorList>
    </citation>
    <scope>NUCLEOTIDE SEQUENCE [LARGE SCALE GENOMIC DNA]</scope>
    <source>
        <strain evidence="2 3">NCTC11679</strain>
    </source>
</reference>
<evidence type="ECO:0000313" key="3">
    <source>
        <dbReference type="Proteomes" id="UP000255239"/>
    </source>
</evidence>
<organism evidence="2 3">
    <name type="scientific">Klebsiella pneumoniae</name>
    <dbReference type="NCBI Taxonomy" id="573"/>
    <lineage>
        <taxon>Bacteria</taxon>
        <taxon>Pseudomonadati</taxon>
        <taxon>Pseudomonadota</taxon>
        <taxon>Gammaproteobacteria</taxon>
        <taxon>Enterobacterales</taxon>
        <taxon>Enterobacteriaceae</taxon>
        <taxon>Klebsiella/Raoultella group</taxon>
        <taxon>Klebsiella</taxon>
        <taxon>Klebsiella pneumoniae complex</taxon>
    </lineage>
</organism>
<feature type="transmembrane region" description="Helical" evidence="1">
    <location>
        <begin position="18"/>
        <end position="40"/>
    </location>
</feature>
<evidence type="ECO:0000256" key="1">
    <source>
        <dbReference type="SAM" id="Phobius"/>
    </source>
</evidence>
<dbReference type="AlphaFoldDB" id="A0A378H3G4"/>
<dbReference type="Proteomes" id="UP000255239">
    <property type="component" value="Unassembled WGS sequence"/>
</dbReference>
<evidence type="ECO:0000313" key="2">
    <source>
        <dbReference type="EMBL" id="STX11691.1"/>
    </source>
</evidence>
<protein>
    <recommendedName>
        <fullName evidence="4">GGDEF domain-containing protein</fullName>
    </recommendedName>
</protein>
<dbReference type="EMBL" id="UGMG01000003">
    <property type="protein sequence ID" value="STX11691.1"/>
    <property type="molecule type" value="Genomic_DNA"/>
</dbReference>